<evidence type="ECO:0000313" key="2">
    <source>
        <dbReference type="EMBL" id="KKQ27894.1"/>
    </source>
</evidence>
<name>A0A0G0IUQ6_9BACT</name>
<dbReference type="Gene3D" id="3.20.100.30">
    <property type="entry name" value="VTC, catalytic tunnel domain"/>
    <property type="match status" value="1"/>
</dbReference>
<dbReference type="GO" id="GO:0006799">
    <property type="term" value="P:polyphosphate biosynthetic process"/>
    <property type="evidence" value="ECO:0007669"/>
    <property type="project" value="UniProtKB-ARBA"/>
</dbReference>
<reference evidence="2 3" key="1">
    <citation type="journal article" date="2015" name="Nature">
        <title>rRNA introns, odd ribosomes, and small enigmatic genomes across a large radiation of phyla.</title>
        <authorList>
            <person name="Brown C.T."/>
            <person name="Hug L.A."/>
            <person name="Thomas B.C."/>
            <person name="Sharon I."/>
            <person name="Castelle C.J."/>
            <person name="Singh A."/>
            <person name="Wilkins M.J."/>
            <person name="Williams K.H."/>
            <person name="Banfield J.F."/>
        </authorList>
    </citation>
    <scope>NUCLEOTIDE SEQUENCE [LARGE SCALE GENOMIC DNA]</scope>
</reference>
<dbReference type="InterPro" id="IPR018966">
    <property type="entry name" value="VTC_domain"/>
</dbReference>
<dbReference type="CDD" id="cd07750">
    <property type="entry name" value="PolyPPase_VTC_like"/>
    <property type="match status" value="1"/>
</dbReference>
<sequence>MGYNVHFQRFEFKYIITLAQEKEIMERIGKYLCPDSYVKESKTGYEVRSLYYDSPQFFYYDEKNDGVGLRKKIRLRCYGVDEESRNNVFFEIKRKNDAVVIKDRFLLSRDEYNKLISFDDLLFEELKKDSHRANVIEEFRCERGLRSIAPKVLVVYDRIPFLDRYNPSFRITFDKNIRAAKTDDLFCDNKDLLDVFPDGVVMEIKFNGTMPFYIRGIIEFFDLQRTSFSKYCTAVDTCGANSAFIFPYQNRLNNNLNFYSFNQSFYDGFNS</sequence>
<dbReference type="Pfam" id="PF09359">
    <property type="entry name" value="VTC"/>
    <property type="match status" value="1"/>
</dbReference>
<gene>
    <name evidence="2" type="ORF">US42_C0004G0033</name>
</gene>
<dbReference type="STRING" id="1619046.US42_C0004G0033"/>
<accession>A0A0G0IUQ6</accession>
<proteinExistence type="predicted"/>
<comment type="caution">
    <text evidence="2">The sequence shown here is derived from an EMBL/GenBank/DDBJ whole genome shotgun (WGS) entry which is preliminary data.</text>
</comment>
<dbReference type="InterPro" id="IPR042267">
    <property type="entry name" value="VTC_sf"/>
</dbReference>
<dbReference type="Proteomes" id="UP000034849">
    <property type="component" value="Unassembled WGS sequence"/>
</dbReference>
<dbReference type="AlphaFoldDB" id="A0A0G0IUQ6"/>
<protein>
    <recommendedName>
        <fullName evidence="1">VTC domain-containing protein</fullName>
    </recommendedName>
</protein>
<feature type="domain" description="VTC" evidence="1">
    <location>
        <begin position="8"/>
        <end position="236"/>
    </location>
</feature>
<dbReference type="EMBL" id="LBSX01000004">
    <property type="protein sequence ID" value="KKQ27894.1"/>
    <property type="molecule type" value="Genomic_DNA"/>
</dbReference>
<organism evidence="2 3">
    <name type="scientific">Candidatus Magasanikbacteria bacterium GW2011_GWC2_37_14</name>
    <dbReference type="NCBI Taxonomy" id="1619046"/>
    <lineage>
        <taxon>Bacteria</taxon>
        <taxon>Candidatus Magasanikiibacteriota</taxon>
    </lineage>
</organism>
<evidence type="ECO:0000313" key="3">
    <source>
        <dbReference type="Proteomes" id="UP000034849"/>
    </source>
</evidence>
<evidence type="ECO:0000259" key="1">
    <source>
        <dbReference type="Pfam" id="PF09359"/>
    </source>
</evidence>